<protein>
    <submittedName>
        <fullName evidence="1">Uncharacterized protein</fullName>
    </submittedName>
</protein>
<gene>
    <name evidence="1" type="ORF">EYF80_007863</name>
</gene>
<proteinExistence type="predicted"/>
<reference evidence="1 2" key="1">
    <citation type="submission" date="2019-03" db="EMBL/GenBank/DDBJ databases">
        <title>First draft genome of Liparis tanakae, snailfish: a comprehensive survey of snailfish specific genes.</title>
        <authorList>
            <person name="Kim W."/>
            <person name="Song I."/>
            <person name="Jeong J.-H."/>
            <person name="Kim D."/>
            <person name="Kim S."/>
            <person name="Ryu S."/>
            <person name="Song J.Y."/>
            <person name="Lee S.K."/>
        </authorList>
    </citation>
    <scope>NUCLEOTIDE SEQUENCE [LARGE SCALE GENOMIC DNA]</scope>
    <source>
        <tissue evidence="1">Muscle</tissue>
    </source>
</reference>
<organism evidence="1 2">
    <name type="scientific">Liparis tanakae</name>
    <name type="common">Tanaka's snailfish</name>
    <dbReference type="NCBI Taxonomy" id="230148"/>
    <lineage>
        <taxon>Eukaryota</taxon>
        <taxon>Metazoa</taxon>
        <taxon>Chordata</taxon>
        <taxon>Craniata</taxon>
        <taxon>Vertebrata</taxon>
        <taxon>Euteleostomi</taxon>
        <taxon>Actinopterygii</taxon>
        <taxon>Neopterygii</taxon>
        <taxon>Teleostei</taxon>
        <taxon>Neoteleostei</taxon>
        <taxon>Acanthomorphata</taxon>
        <taxon>Eupercaria</taxon>
        <taxon>Perciformes</taxon>
        <taxon>Cottioidei</taxon>
        <taxon>Cottales</taxon>
        <taxon>Liparidae</taxon>
        <taxon>Liparis</taxon>
    </lineage>
</organism>
<keyword evidence="2" id="KW-1185">Reference proteome</keyword>
<name>A0A4Z2IVH3_9TELE</name>
<evidence type="ECO:0000313" key="2">
    <source>
        <dbReference type="Proteomes" id="UP000314294"/>
    </source>
</evidence>
<evidence type="ECO:0000313" key="1">
    <source>
        <dbReference type="EMBL" id="TNN81955.1"/>
    </source>
</evidence>
<dbReference type="Proteomes" id="UP000314294">
    <property type="component" value="Unassembled WGS sequence"/>
</dbReference>
<accession>A0A4Z2IVH3</accession>
<sequence length="84" mass="9095">MACCRRLSWMLESPTCSSPPRSIHSSMGWSLSSSKLEVGLGLRRCSGRPEVMLNARRSGGDGGEGGEPSLRSRAARLQLLGSFW</sequence>
<dbReference type="EMBL" id="SRLO01000043">
    <property type="protein sequence ID" value="TNN81955.1"/>
    <property type="molecule type" value="Genomic_DNA"/>
</dbReference>
<comment type="caution">
    <text evidence="1">The sequence shown here is derived from an EMBL/GenBank/DDBJ whole genome shotgun (WGS) entry which is preliminary data.</text>
</comment>
<dbReference type="AlphaFoldDB" id="A0A4Z2IVH3"/>